<feature type="region of interest" description="Disordered" evidence="2">
    <location>
        <begin position="1"/>
        <end position="53"/>
    </location>
</feature>
<feature type="compositionally biased region" description="Basic and acidic residues" evidence="2">
    <location>
        <begin position="596"/>
        <end position="608"/>
    </location>
</feature>
<dbReference type="AlphaFoldDB" id="A0A0L6UML9"/>
<feature type="region of interest" description="Disordered" evidence="2">
    <location>
        <begin position="524"/>
        <end position="629"/>
    </location>
</feature>
<keyword evidence="1" id="KW-0175">Coiled coil</keyword>
<evidence type="ECO:0000256" key="1">
    <source>
        <dbReference type="SAM" id="Coils"/>
    </source>
</evidence>
<accession>A0A0L6UML9</accession>
<evidence type="ECO:0000313" key="4">
    <source>
        <dbReference type="Proteomes" id="UP000037035"/>
    </source>
</evidence>
<gene>
    <name evidence="3" type="ORF">VP01_47g7</name>
</gene>
<dbReference type="STRING" id="27349.A0A0L6UML9"/>
<feature type="compositionally biased region" description="Acidic residues" evidence="2">
    <location>
        <begin position="561"/>
        <end position="595"/>
    </location>
</feature>
<comment type="caution">
    <text evidence="3">The sequence shown here is derived from an EMBL/GenBank/DDBJ whole genome shotgun (WGS) entry which is preliminary data.</text>
</comment>
<protein>
    <submittedName>
        <fullName evidence="3">Uncharacterized protein</fullName>
    </submittedName>
</protein>
<reference evidence="3 4" key="1">
    <citation type="submission" date="2015-08" db="EMBL/GenBank/DDBJ databases">
        <title>Next Generation Sequencing and Analysis of the Genome of Puccinia sorghi L Schw, the Causal Agent of Maize Common Rust.</title>
        <authorList>
            <person name="Rochi L."/>
            <person name="Burguener G."/>
            <person name="Darino M."/>
            <person name="Turjanski A."/>
            <person name="Kreff E."/>
            <person name="Dieguez M.J."/>
            <person name="Sacco F."/>
        </authorList>
    </citation>
    <scope>NUCLEOTIDE SEQUENCE [LARGE SCALE GENOMIC DNA]</scope>
    <source>
        <strain evidence="3 4">RO10H11247</strain>
    </source>
</reference>
<feature type="compositionally biased region" description="Polar residues" evidence="2">
    <location>
        <begin position="15"/>
        <end position="30"/>
    </location>
</feature>
<proteinExistence type="predicted"/>
<dbReference type="EMBL" id="LAVV01009943">
    <property type="protein sequence ID" value="KNZ49769.1"/>
    <property type="molecule type" value="Genomic_DNA"/>
</dbReference>
<name>A0A0L6UML9_9BASI</name>
<dbReference type="OrthoDB" id="2506388at2759"/>
<organism evidence="3 4">
    <name type="scientific">Puccinia sorghi</name>
    <dbReference type="NCBI Taxonomy" id="27349"/>
    <lineage>
        <taxon>Eukaryota</taxon>
        <taxon>Fungi</taxon>
        <taxon>Dikarya</taxon>
        <taxon>Basidiomycota</taxon>
        <taxon>Pucciniomycotina</taxon>
        <taxon>Pucciniomycetes</taxon>
        <taxon>Pucciniales</taxon>
        <taxon>Pucciniaceae</taxon>
        <taxon>Puccinia</taxon>
    </lineage>
</organism>
<feature type="coiled-coil region" evidence="1">
    <location>
        <begin position="329"/>
        <end position="364"/>
    </location>
</feature>
<dbReference type="VEuPathDB" id="FungiDB:VP01_47g7"/>
<evidence type="ECO:0000313" key="3">
    <source>
        <dbReference type="EMBL" id="KNZ49769.1"/>
    </source>
</evidence>
<keyword evidence="4" id="KW-1185">Reference proteome</keyword>
<feature type="compositionally biased region" description="Acidic residues" evidence="2">
    <location>
        <begin position="609"/>
        <end position="629"/>
    </location>
</feature>
<evidence type="ECO:0000256" key="2">
    <source>
        <dbReference type="SAM" id="MobiDB-lite"/>
    </source>
</evidence>
<sequence length="629" mass="70808">MNPSHNVWAAPSTPDPTSTQYQQYNTTHIHNTPPPAPHGPPTHQASSTSHYEDVIAKLTNELETLKASKKKTTTTAKQTNAKSKKPINPPTGTTRKLAAARPLKNAPQSTPKNISRAVSAPPEMSNIKKIPQTPKLTKVKAQLVKAPSPKRHPQQMQTGDFPPTFNSTKAALFVHIKILWGLMTQDSVPKAPNISALTSFYQRFTDAAQIETAVAASGNALIESQKVECFNNVRAGRLKMGKSVIHLGDNFVRYARGLLSRLGLQVWCPNLEEDSTSLYNAAHRIAALTTFQELAATSAYVYLNIDPKMVTDMPLLIRAYNHFVHYLMFSKYNRELKEAGRNSKESENKRISKNRERLRNERRDFAILNKFPKRYQRVLSQIGAHSDDELVEGKGFYVIKTLPFRSTNANRFFRRLDAVMIKAAQQDPVAKQSRRRVRRLPKTTPVMSSCKIAPKGLPIDFYHPKWFHDLIPAHQHTIPDRKALAFLPDAKKSLLPKAERHPDEKLADSTFTRKYWEILAEPYGLVDGDSSEDESEVEHREEEEGDDEGEGIDLTQPSPDASDEEYLAEGDAGDLYDDDDFVEDDSNEGEDDSYEGEDHSSGGERNSSEGEDDDHQFVEDMEMEDSEWV</sequence>
<feature type="region of interest" description="Disordered" evidence="2">
    <location>
        <begin position="65"/>
        <end position="128"/>
    </location>
</feature>
<dbReference type="Proteomes" id="UP000037035">
    <property type="component" value="Unassembled WGS sequence"/>
</dbReference>